<keyword evidence="4" id="KW-1185">Reference proteome</keyword>
<gene>
    <name evidence="3" type="ORF">IFR04_003392</name>
</gene>
<evidence type="ECO:0000256" key="2">
    <source>
        <dbReference type="SAM" id="Phobius"/>
    </source>
</evidence>
<organism evidence="3 4">
    <name type="scientific">Cadophora malorum</name>
    <dbReference type="NCBI Taxonomy" id="108018"/>
    <lineage>
        <taxon>Eukaryota</taxon>
        <taxon>Fungi</taxon>
        <taxon>Dikarya</taxon>
        <taxon>Ascomycota</taxon>
        <taxon>Pezizomycotina</taxon>
        <taxon>Leotiomycetes</taxon>
        <taxon>Helotiales</taxon>
        <taxon>Ploettnerulaceae</taxon>
        <taxon>Cadophora</taxon>
    </lineage>
</organism>
<feature type="transmembrane region" description="Helical" evidence="2">
    <location>
        <begin position="162"/>
        <end position="186"/>
    </location>
</feature>
<name>A0A8H8BTE6_9HELO</name>
<feature type="region of interest" description="Disordered" evidence="1">
    <location>
        <begin position="33"/>
        <end position="52"/>
    </location>
</feature>
<keyword evidence="2" id="KW-0812">Transmembrane</keyword>
<reference evidence="3" key="1">
    <citation type="submission" date="2021-02" db="EMBL/GenBank/DDBJ databases">
        <title>Genome sequence Cadophora malorum strain M34.</title>
        <authorList>
            <person name="Stefanovic E."/>
            <person name="Vu D."/>
            <person name="Scully C."/>
            <person name="Dijksterhuis J."/>
            <person name="Roader J."/>
            <person name="Houbraken J."/>
        </authorList>
    </citation>
    <scope>NUCLEOTIDE SEQUENCE</scope>
    <source>
        <strain evidence="3">M34</strain>
    </source>
</reference>
<dbReference type="AlphaFoldDB" id="A0A8H8BTE6"/>
<evidence type="ECO:0000313" key="4">
    <source>
        <dbReference type="Proteomes" id="UP000664132"/>
    </source>
</evidence>
<accession>A0A8H8BTE6</accession>
<keyword evidence="2" id="KW-0472">Membrane</keyword>
<evidence type="ECO:0000256" key="1">
    <source>
        <dbReference type="SAM" id="MobiDB-lite"/>
    </source>
</evidence>
<sequence length="367" mass="41816">MTRSELLRSLRDAPTDELHSKVYSLCDQHLRDYDSEDEKDDNKSKKTRNRKERGGMRVFCEDDFEKGERRITILESLERAKRREGLERTENGSYRRVKDDGLREEEENVGLGPGRGLRSCAESASLSANWRGRGRRLGRDEEIDTCSLPLLQPPKDSSLSPLLYVPIFLGIAALGTFIYLIICFLFRYPRYKLVTDLRNTPSYQLHEQVERLYAYYHDLENDERFQTGPGGRIQSVRTDLDRDEMIRVVTVTEDLTREPGAMKVSRGDRLRIERSRSRGRQGERSRSSNVAPLPPPRRADQIPSLPLAADRGAWPEAPRPATPPEEPVAVAPVAQQARIRFEAPAAVCKGACGELPELPPPAYSRRE</sequence>
<feature type="region of interest" description="Disordered" evidence="1">
    <location>
        <begin position="259"/>
        <end position="331"/>
    </location>
</feature>
<comment type="caution">
    <text evidence="3">The sequence shown here is derived from an EMBL/GenBank/DDBJ whole genome shotgun (WGS) entry which is preliminary data.</text>
</comment>
<protein>
    <submittedName>
        <fullName evidence="3">Uncharacterized protein</fullName>
    </submittedName>
</protein>
<dbReference type="EMBL" id="JAFJYH010000034">
    <property type="protein sequence ID" value="KAG4423425.1"/>
    <property type="molecule type" value="Genomic_DNA"/>
</dbReference>
<proteinExistence type="predicted"/>
<evidence type="ECO:0000313" key="3">
    <source>
        <dbReference type="EMBL" id="KAG4423425.1"/>
    </source>
</evidence>
<feature type="compositionally biased region" description="Basic and acidic residues" evidence="1">
    <location>
        <begin position="265"/>
        <end position="286"/>
    </location>
</feature>
<dbReference type="Proteomes" id="UP000664132">
    <property type="component" value="Unassembled WGS sequence"/>
</dbReference>
<feature type="compositionally biased region" description="Pro residues" evidence="1">
    <location>
        <begin position="317"/>
        <end position="326"/>
    </location>
</feature>
<dbReference type="OrthoDB" id="3563507at2759"/>
<keyword evidence="2" id="KW-1133">Transmembrane helix</keyword>